<feature type="domain" description="Palmitoyltransferase DHHC" evidence="13">
    <location>
        <begin position="109"/>
        <end position="149"/>
    </location>
</feature>
<dbReference type="Pfam" id="PF01529">
    <property type="entry name" value="DHHC"/>
    <property type="match status" value="2"/>
</dbReference>
<accession>A0AAD2HUE3</accession>
<evidence type="ECO:0000256" key="1">
    <source>
        <dbReference type="ARBA" id="ARBA00004141"/>
    </source>
</evidence>
<dbReference type="GO" id="GO:0005789">
    <property type="term" value="C:endoplasmic reticulum membrane"/>
    <property type="evidence" value="ECO:0007669"/>
    <property type="project" value="InterPro"/>
</dbReference>
<feature type="compositionally biased region" description="Basic and acidic residues" evidence="12">
    <location>
        <begin position="394"/>
        <end position="414"/>
    </location>
</feature>
<feature type="transmembrane region" description="Helical" evidence="11">
    <location>
        <begin position="212"/>
        <end position="235"/>
    </location>
</feature>
<comment type="subcellular location">
    <subcellularLocation>
        <location evidence="1">Membrane</location>
        <topology evidence="1">Multi-pass membrane protein</topology>
    </subcellularLocation>
</comment>
<evidence type="ECO:0000256" key="5">
    <source>
        <dbReference type="ARBA" id="ARBA00022989"/>
    </source>
</evidence>
<keyword evidence="4" id="KW-0256">Endoplasmic reticulum</keyword>
<feature type="region of interest" description="Disordered" evidence="12">
    <location>
        <begin position="301"/>
        <end position="414"/>
    </location>
</feature>
<comment type="caution">
    <text evidence="14">The sequence shown here is derived from an EMBL/GenBank/DDBJ whole genome shotgun (WGS) entry which is preliminary data.</text>
</comment>
<feature type="transmembrane region" description="Helical" evidence="11">
    <location>
        <begin position="176"/>
        <end position="192"/>
    </location>
</feature>
<dbReference type="AlphaFoldDB" id="A0AAD2HUE3"/>
<feature type="compositionally biased region" description="Acidic residues" evidence="12">
    <location>
        <begin position="381"/>
        <end position="393"/>
    </location>
</feature>
<feature type="compositionally biased region" description="Basic and acidic residues" evidence="12">
    <location>
        <begin position="315"/>
        <end position="335"/>
    </location>
</feature>
<keyword evidence="5 11" id="KW-1133">Transmembrane helix</keyword>
<dbReference type="EC" id="2.3.1.225" evidence="11"/>
<evidence type="ECO:0000256" key="6">
    <source>
        <dbReference type="ARBA" id="ARBA00023136"/>
    </source>
</evidence>
<comment type="domain">
    <text evidence="11">The DHHC domain is required for palmitoyltransferase activity.</text>
</comment>
<feature type="transmembrane region" description="Helical" evidence="11">
    <location>
        <begin position="58"/>
        <end position="80"/>
    </location>
</feature>
<keyword evidence="6 11" id="KW-0472">Membrane</keyword>
<dbReference type="InterPro" id="IPR033682">
    <property type="entry name" value="PFA4"/>
</dbReference>
<evidence type="ECO:0000256" key="10">
    <source>
        <dbReference type="ARBA" id="ARBA00048048"/>
    </source>
</evidence>
<evidence type="ECO:0000256" key="3">
    <source>
        <dbReference type="ARBA" id="ARBA00022692"/>
    </source>
</evidence>
<evidence type="ECO:0000256" key="9">
    <source>
        <dbReference type="ARBA" id="ARBA00023315"/>
    </source>
</evidence>
<feature type="transmembrane region" description="Helical" evidence="11">
    <location>
        <begin position="27"/>
        <end position="52"/>
    </location>
</feature>
<feature type="non-terminal residue" evidence="14">
    <location>
        <position position="1"/>
    </location>
</feature>
<dbReference type="Proteomes" id="UP001295794">
    <property type="component" value="Unassembled WGS sequence"/>
</dbReference>
<name>A0AAD2HUE3_9AGAR</name>
<evidence type="ECO:0000313" key="15">
    <source>
        <dbReference type="Proteomes" id="UP001295794"/>
    </source>
</evidence>
<reference evidence="14" key="1">
    <citation type="submission" date="2023-11" db="EMBL/GenBank/DDBJ databases">
        <authorList>
            <person name="De Vega J J."/>
            <person name="De Vega J J."/>
        </authorList>
    </citation>
    <scope>NUCLEOTIDE SEQUENCE</scope>
</reference>
<dbReference type="HAMAP" id="MF_03199">
    <property type="entry name" value="DHHC_PAT_PFA4"/>
    <property type="match status" value="1"/>
</dbReference>
<keyword evidence="3 11" id="KW-0812">Transmembrane</keyword>
<evidence type="ECO:0000256" key="4">
    <source>
        <dbReference type="ARBA" id="ARBA00022824"/>
    </source>
</evidence>
<evidence type="ECO:0000313" key="14">
    <source>
        <dbReference type="EMBL" id="CAK5280337.1"/>
    </source>
</evidence>
<evidence type="ECO:0000256" key="2">
    <source>
        <dbReference type="ARBA" id="ARBA00022679"/>
    </source>
</evidence>
<evidence type="ECO:0000256" key="8">
    <source>
        <dbReference type="ARBA" id="ARBA00023288"/>
    </source>
</evidence>
<proteinExistence type="inferred from homology"/>
<evidence type="ECO:0000259" key="13">
    <source>
        <dbReference type="Pfam" id="PF01529"/>
    </source>
</evidence>
<dbReference type="InterPro" id="IPR001594">
    <property type="entry name" value="Palmitoyltrfase_DHHC"/>
</dbReference>
<comment type="similarity">
    <text evidence="11">Belongs to the DHHC palmitoyltransferase family.</text>
</comment>
<keyword evidence="9 11" id="KW-0012">Acyltransferase</keyword>
<dbReference type="EMBL" id="CAVNYO010000440">
    <property type="protein sequence ID" value="CAK5280337.1"/>
    <property type="molecule type" value="Genomic_DNA"/>
</dbReference>
<keyword evidence="15" id="KW-1185">Reference proteome</keyword>
<evidence type="ECO:0000256" key="11">
    <source>
        <dbReference type="RuleBase" id="RU079119"/>
    </source>
</evidence>
<dbReference type="PROSITE" id="PS50216">
    <property type="entry name" value="DHHC"/>
    <property type="match status" value="1"/>
</dbReference>
<feature type="domain" description="Palmitoyltransferase DHHC" evidence="13">
    <location>
        <begin position="150"/>
        <end position="252"/>
    </location>
</feature>
<dbReference type="GO" id="GO:0019706">
    <property type="term" value="F:protein-cysteine S-palmitoyltransferase activity"/>
    <property type="evidence" value="ECO:0007669"/>
    <property type="project" value="UniProtKB-EC"/>
</dbReference>
<evidence type="ECO:0000256" key="7">
    <source>
        <dbReference type="ARBA" id="ARBA00023139"/>
    </source>
</evidence>
<sequence length="441" mass="50642">IIGIEPPSTGLTASLFKSPMAGLIGRLVVNFVLLLISFIAYSSQIFVVWPWYGRVVSIPLLVLLVPFNLLVGMLLWNYFLCVTVDPGHVPDNWKPDTQADGYEVKKLTGKPRYCRMCEKHKPPRAHHCRQCNKCVLRMGTLSFRLEPCICLLPPDHHCPWINNCVGHFNYGHFIRFLFYVDLACGYHLVMISRRVYLSMGARYWDEPDSTELIFIILNYVACVPVFMSVGAFSLYHFNGLKNNTTTIEGWEKDKVATMVRKGKIQEVKFPYNVGTRRNIESVLGQNPWLWCWPTSPPGSGLNYDLTENDDAEADEQPRWPPEDPDFMPRDDRFKLPDSPWTYENGSVNPDLEPSNAARRRKLANGASALPPYHPDYRPADDTEASESSDEDEYRETGRGVKIRRGSEGYEVRPAQREDMLQRYLAEFGEESQSYHRYIPED</sequence>
<keyword evidence="8" id="KW-0449">Lipoprotein</keyword>
<evidence type="ECO:0000256" key="12">
    <source>
        <dbReference type="SAM" id="MobiDB-lite"/>
    </source>
</evidence>
<keyword evidence="2 11" id="KW-0808">Transferase</keyword>
<protein>
    <recommendedName>
        <fullName evidence="11">Palmitoyltransferase</fullName>
        <ecNumber evidence="11">2.3.1.225</ecNumber>
    </recommendedName>
</protein>
<comment type="catalytic activity">
    <reaction evidence="10 11">
        <text>L-cysteinyl-[protein] + hexadecanoyl-CoA = S-hexadecanoyl-L-cysteinyl-[protein] + CoA</text>
        <dbReference type="Rhea" id="RHEA:36683"/>
        <dbReference type="Rhea" id="RHEA-COMP:10131"/>
        <dbReference type="Rhea" id="RHEA-COMP:11032"/>
        <dbReference type="ChEBI" id="CHEBI:29950"/>
        <dbReference type="ChEBI" id="CHEBI:57287"/>
        <dbReference type="ChEBI" id="CHEBI:57379"/>
        <dbReference type="ChEBI" id="CHEBI:74151"/>
        <dbReference type="EC" id="2.3.1.225"/>
    </reaction>
</comment>
<dbReference type="InterPro" id="IPR039859">
    <property type="entry name" value="PFA4/ZDH16/20/ERF2-like"/>
</dbReference>
<organism evidence="14 15">
    <name type="scientific">Mycena citricolor</name>
    <dbReference type="NCBI Taxonomy" id="2018698"/>
    <lineage>
        <taxon>Eukaryota</taxon>
        <taxon>Fungi</taxon>
        <taxon>Dikarya</taxon>
        <taxon>Basidiomycota</taxon>
        <taxon>Agaricomycotina</taxon>
        <taxon>Agaricomycetes</taxon>
        <taxon>Agaricomycetidae</taxon>
        <taxon>Agaricales</taxon>
        <taxon>Marasmiineae</taxon>
        <taxon>Mycenaceae</taxon>
        <taxon>Mycena</taxon>
    </lineage>
</organism>
<dbReference type="PANTHER" id="PTHR12246">
    <property type="entry name" value="PALMITOYLTRANSFERASE ZDHHC16"/>
    <property type="match status" value="1"/>
</dbReference>
<keyword evidence="7" id="KW-0564">Palmitate</keyword>
<gene>
    <name evidence="14" type="ORF">MYCIT1_LOCUS30827</name>
</gene>